<name>A0AB34JV71_PRYPA</name>
<feature type="region of interest" description="Disordered" evidence="1">
    <location>
        <begin position="201"/>
        <end position="230"/>
    </location>
</feature>
<accession>A0AB34JV71</accession>
<protein>
    <recommendedName>
        <fullName evidence="2">PH domain-containing protein</fullName>
    </recommendedName>
</protein>
<feature type="compositionally biased region" description="Low complexity" evidence="1">
    <location>
        <begin position="284"/>
        <end position="297"/>
    </location>
</feature>
<evidence type="ECO:0000313" key="3">
    <source>
        <dbReference type="EMBL" id="KAL1524861.1"/>
    </source>
</evidence>
<keyword evidence="4" id="KW-1185">Reference proteome</keyword>
<feature type="compositionally biased region" description="Pro residues" evidence="1">
    <location>
        <begin position="298"/>
        <end position="325"/>
    </location>
</feature>
<feature type="compositionally biased region" description="Low complexity" evidence="1">
    <location>
        <begin position="213"/>
        <end position="223"/>
    </location>
</feature>
<reference evidence="3 4" key="1">
    <citation type="journal article" date="2024" name="Science">
        <title>Giant polyketide synthase enzymes in the biosynthesis of giant marine polyether toxins.</title>
        <authorList>
            <person name="Fallon T.R."/>
            <person name="Shende V.V."/>
            <person name="Wierzbicki I.H."/>
            <person name="Pendleton A.L."/>
            <person name="Watervoot N.F."/>
            <person name="Auber R.P."/>
            <person name="Gonzalez D.J."/>
            <person name="Wisecaver J.H."/>
            <person name="Moore B.S."/>
        </authorList>
    </citation>
    <scope>NUCLEOTIDE SEQUENCE [LARGE SCALE GENOMIC DNA]</scope>
    <source>
        <strain evidence="3 4">12B1</strain>
    </source>
</reference>
<feature type="domain" description="PH" evidence="2">
    <location>
        <begin position="435"/>
        <end position="536"/>
    </location>
</feature>
<feature type="region of interest" description="Disordered" evidence="1">
    <location>
        <begin position="284"/>
        <end position="327"/>
    </location>
</feature>
<dbReference type="SMART" id="SM00233">
    <property type="entry name" value="PH"/>
    <property type="match status" value="1"/>
</dbReference>
<organism evidence="3 4">
    <name type="scientific">Prymnesium parvum</name>
    <name type="common">Toxic golden alga</name>
    <dbReference type="NCBI Taxonomy" id="97485"/>
    <lineage>
        <taxon>Eukaryota</taxon>
        <taxon>Haptista</taxon>
        <taxon>Haptophyta</taxon>
        <taxon>Prymnesiophyceae</taxon>
        <taxon>Prymnesiales</taxon>
        <taxon>Prymnesiaceae</taxon>
        <taxon>Prymnesium</taxon>
    </lineage>
</organism>
<sequence>MPERTPSLRIAVMAVRIPPSPHETPTRAELVLSPADAPHAGEPPSRDALALLTVGTQRCWLEGRRTVLLHLRVDASESPGGAAIVLVPAEDGFVCCMTLPASGGAPPLLEQLRAHAALLEARLPAGSTAGVSVAPPHHAIPSDVLASRVARSANVFHRTVLFAACAVGALCTAVSDGVATIMGSEARPPPHAAAETAAMLAPPPEAGAGGGAARRSSAPPADGEAAAPRDRRLDKLVVGLETARLSFQRISDLSDGVGRAVVRRSCESASHVASWSGQLVASAHPAAASPARSSRPSTPSPRPLASPADAPPPPPPPLPPTPPSAWAPALRAGGGGLVAAADSLSLARGLMYASLKRAGATVAAAAWGRAAGEVAEKSIEALSTARSAIGGFSGVAWLLHLPAWAADGRAQPRLVPSLVGGGGGADDDAWLLLCRPCKEGFIAWWADGGAREWGGWRRRWCVLHEHVLCLHEHQPAADATRTSAAETVVWGEVRTLRTYGEGGFELGLVGGEVVSLRAETAERRDEWLVEVMRLVAARAVASLSRAVEPEWEYVCVEGAAAGGAAGA</sequence>
<dbReference type="InterPro" id="IPR011993">
    <property type="entry name" value="PH-like_dom_sf"/>
</dbReference>
<dbReference type="EMBL" id="JBGBPQ010000004">
    <property type="protein sequence ID" value="KAL1524861.1"/>
    <property type="molecule type" value="Genomic_DNA"/>
</dbReference>
<comment type="caution">
    <text evidence="3">The sequence shown here is derived from an EMBL/GenBank/DDBJ whole genome shotgun (WGS) entry which is preliminary data.</text>
</comment>
<gene>
    <name evidence="3" type="ORF">AB1Y20_019741</name>
</gene>
<dbReference type="InterPro" id="IPR001849">
    <property type="entry name" value="PH_domain"/>
</dbReference>
<proteinExistence type="predicted"/>
<dbReference type="SUPFAM" id="SSF50729">
    <property type="entry name" value="PH domain-like"/>
    <property type="match status" value="1"/>
</dbReference>
<evidence type="ECO:0000256" key="1">
    <source>
        <dbReference type="SAM" id="MobiDB-lite"/>
    </source>
</evidence>
<evidence type="ECO:0000313" key="4">
    <source>
        <dbReference type="Proteomes" id="UP001515480"/>
    </source>
</evidence>
<dbReference type="PROSITE" id="PS50003">
    <property type="entry name" value="PH_DOMAIN"/>
    <property type="match status" value="1"/>
</dbReference>
<dbReference type="CDD" id="cd00821">
    <property type="entry name" value="PH"/>
    <property type="match status" value="1"/>
</dbReference>
<evidence type="ECO:0000259" key="2">
    <source>
        <dbReference type="PROSITE" id="PS50003"/>
    </source>
</evidence>
<dbReference type="Gene3D" id="2.30.29.30">
    <property type="entry name" value="Pleckstrin-homology domain (PH domain)/Phosphotyrosine-binding domain (PTB)"/>
    <property type="match status" value="1"/>
</dbReference>
<dbReference type="Proteomes" id="UP001515480">
    <property type="component" value="Unassembled WGS sequence"/>
</dbReference>
<dbReference type="AlphaFoldDB" id="A0AB34JV71"/>